<dbReference type="Proteomes" id="UP000029719">
    <property type="component" value="Unassembled WGS sequence"/>
</dbReference>
<proteinExistence type="predicted"/>
<dbReference type="RefSeq" id="WP_037017462.1">
    <property type="nucleotide sequence ID" value="NZ_JRMB01000002.1"/>
</dbReference>
<sequence length="163" mass="17327">MTMHAQRGAVLIISLVFLLLLTLLATSSMQNATLQEKVAGSLTQRNASFQSAETALRIAEAKILSPIFALPACSTPAHCLPPPEALSLSGSGTSVPSGIDWVKTSGGYYGVQHVGETDQPAGGGGDQIWRLYRVTAIGIAGHSRTVLESMHTQAGRVMWRQRQ</sequence>
<evidence type="ECO:0000313" key="2">
    <source>
        <dbReference type="EMBL" id="KGF63693.1"/>
    </source>
</evidence>
<gene>
    <name evidence="2" type="ORF">LT42_17545</name>
</gene>
<name>A0A9X0EDJ0_9PSED</name>
<dbReference type="InterPro" id="IPR025746">
    <property type="entry name" value="PilX_N_dom"/>
</dbReference>
<reference evidence="2 3" key="1">
    <citation type="submission" date="2014-09" db="EMBL/GenBank/DDBJ databases">
        <title>Genome sequence of Pseudomonas lutea strain DSM 17257T.</title>
        <authorList>
            <person name="Kwak Y."/>
            <person name="Shin J.-H."/>
        </authorList>
    </citation>
    <scope>NUCLEOTIDE SEQUENCE [LARGE SCALE GENOMIC DNA]</scope>
    <source>
        <strain evidence="2 3">DSM 17257</strain>
    </source>
</reference>
<evidence type="ECO:0000259" key="1">
    <source>
        <dbReference type="Pfam" id="PF14341"/>
    </source>
</evidence>
<dbReference type="EMBL" id="JRMB01000002">
    <property type="protein sequence ID" value="KGF63693.1"/>
    <property type="molecule type" value="Genomic_DNA"/>
</dbReference>
<evidence type="ECO:0000313" key="3">
    <source>
        <dbReference type="Proteomes" id="UP000029719"/>
    </source>
</evidence>
<dbReference type="OrthoDB" id="5298746at2"/>
<organism evidence="2 3">
    <name type="scientific">Pseudomonas lutea</name>
    <dbReference type="NCBI Taxonomy" id="243924"/>
    <lineage>
        <taxon>Bacteria</taxon>
        <taxon>Pseudomonadati</taxon>
        <taxon>Pseudomonadota</taxon>
        <taxon>Gammaproteobacteria</taxon>
        <taxon>Pseudomonadales</taxon>
        <taxon>Pseudomonadaceae</taxon>
        <taxon>Pseudomonas</taxon>
    </lineage>
</organism>
<dbReference type="Pfam" id="PF14341">
    <property type="entry name" value="PilX_N"/>
    <property type="match status" value="1"/>
</dbReference>
<protein>
    <recommendedName>
        <fullName evidence="1">Type 4 fimbrial biogenesis protein PilX N-terminal domain-containing protein</fullName>
    </recommendedName>
</protein>
<feature type="domain" description="Type 4 fimbrial biogenesis protein PilX N-terminal" evidence="1">
    <location>
        <begin position="7"/>
        <end position="57"/>
    </location>
</feature>
<comment type="caution">
    <text evidence="2">The sequence shown here is derived from an EMBL/GenBank/DDBJ whole genome shotgun (WGS) entry which is preliminary data.</text>
</comment>
<dbReference type="AlphaFoldDB" id="A0A9X0EDJ0"/>
<accession>A0A9X0EDJ0</accession>